<dbReference type="Proteomes" id="UP001174909">
    <property type="component" value="Unassembled WGS sequence"/>
</dbReference>
<dbReference type="Pfam" id="PF00443">
    <property type="entry name" value="UCH"/>
    <property type="match status" value="1"/>
</dbReference>
<evidence type="ECO:0000313" key="3">
    <source>
        <dbReference type="EMBL" id="CAI8048684.1"/>
    </source>
</evidence>
<dbReference type="AlphaFoldDB" id="A0AA35X8Z9"/>
<sequence length="232" mass="25143">MGKDGSLVTDCERCSRAQQPVDSEQVSEFTGEQVQLPESRGEDCQAEMVCKCSQSTVSDSLTSSCTSVSRDGALCNGRTAQPESLESGVVKKTPAEEEEGEEREEKGEEGEKVDLCQVTEGEEGGVRGNGKDTLGGGSGDRGGTSRETGDNSRSSSRFESTSDSESDTAMDSTPELTPERKATDEAKEEPVFRDATKQLLIKSLPPVLTLHMKRFLQDGRRLRKNGRHIDFP</sequence>
<protein>
    <submittedName>
        <fullName evidence="3">Ubiquitin carboxyl-terminal hydrolase 45</fullName>
    </submittedName>
</protein>
<name>A0AA35X8Z9_GEOBA</name>
<comment type="caution">
    <text evidence="3">The sequence shown here is derived from an EMBL/GenBank/DDBJ whole genome shotgun (WGS) entry which is preliminary data.</text>
</comment>
<evidence type="ECO:0000313" key="4">
    <source>
        <dbReference type="Proteomes" id="UP001174909"/>
    </source>
</evidence>
<evidence type="ECO:0000259" key="2">
    <source>
        <dbReference type="Pfam" id="PF00443"/>
    </source>
</evidence>
<feature type="compositionally biased region" description="Basic and acidic residues" evidence="1">
    <location>
        <begin position="177"/>
        <end position="194"/>
    </location>
</feature>
<feature type="compositionally biased region" description="Gly residues" evidence="1">
    <location>
        <begin position="133"/>
        <end position="142"/>
    </location>
</feature>
<feature type="region of interest" description="Disordered" evidence="1">
    <location>
        <begin position="57"/>
        <end position="194"/>
    </location>
</feature>
<gene>
    <name evidence="3" type="ORF">GBAR_LOCUS26841</name>
</gene>
<feature type="domain" description="Peptidase C19 ubiquitin carboxyl-terminal hydrolase" evidence="2">
    <location>
        <begin position="56"/>
        <end position="232"/>
    </location>
</feature>
<dbReference type="SUPFAM" id="SSF54001">
    <property type="entry name" value="Cysteine proteinases"/>
    <property type="match status" value="1"/>
</dbReference>
<reference evidence="3" key="1">
    <citation type="submission" date="2023-03" db="EMBL/GenBank/DDBJ databases">
        <authorList>
            <person name="Steffen K."/>
            <person name="Cardenas P."/>
        </authorList>
    </citation>
    <scope>NUCLEOTIDE SEQUENCE</scope>
</reference>
<feature type="compositionally biased region" description="Low complexity" evidence="1">
    <location>
        <begin position="152"/>
        <end position="161"/>
    </location>
</feature>
<dbReference type="GO" id="GO:0016579">
    <property type="term" value="P:protein deubiquitination"/>
    <property type="evidence" value="ECO:0007669"/>
    <property type="project" value="InterPro"/>
</dbReference>
<dbReference type="InterPro" id="IPR038765">
    <property type="entry name" value="Papain-like_cys_pep_sf"/>
</dbReference>
<keyword evidence="4" id="KW-1185">Reference proteome</keyword>
<accession>A0AA35X8Z9</accession>
<feature type="compositionally biased region" description="Low complexity" evidence="1">
    <location>
        <begin position="57"/>
        <end position="69"/>
    </location>
</feature>
<proteinExistence type="predicted"/>
<keyword evidence="3" id="KW-0378">Hydrolase</keyword>
<dbReference type="InterPro" id="IPR001394">
    <property type="entry name" value="Peptidase_C19_UCH"/>
</dbReference>
<feature type="compositionally biased region" description="Basic and acidic residues" evidence="1">
    <location>
        <begin position="103"/>
        <end position="114"/>
    </location>
</feature>
<dbReference type="Gene3D" id="3.90.70.10">
    <property type="entry name" value="Cysteine proteinases"/>
    <property type="match status" value="1"/>
</dbReference>
<dbReference type="EMBL" id="CASHTH010003741">
    <property type="protein sequence ID" value="CAI8048684.1"/>
    <property type="molecule type" value="Genomic_DNA"/>
</dbReference>
<organism evidence="3 4">
    <name type="scientific">Geodia barretti</name>
    <name type="common">Barrett's horny sponge</name>
    <dbReference type="NCBI Taxonomy" id="519541"/>
    <lineage>
        <taxon>Eukaryota</taxon>
        <taxon>Metazoa</taxon>
        <taxon>Porifera</taxon>
        <taxon>Demospongiae</taxon>
        <taxon>Heteroscleromorpha</taxon>
        <taxon>Tetractinellida</taxon>
        <taxon>Astrophorina</taxon>
        <taxon>Geodiidae</taxon>
        <taxon>Geodia</taxon>
    </lineage>
</organism>
<dbReference type="GO" id="GO:0004843">
    <property type="term" value="F:cysteine-type deubiquitinase activity"/>
    <property type="evidence" value="ECO:0007669"/>
    <property type="project" value="InterPro"/>
</dbReference>
<evidence type="ECO:0000256" key="1">
    <source>
        <dbReference type="SAM" id="MobiDB-lite"/>
    </source>
</evidence>